<dbReference type="Pfam" id="PF03707">
    <property type="entry name" value="MHYT"/>
    <property type="match status" value="2"/>
</dbReference>
<protein>
    <recommendedName>
        <fullName evidence="2">MHYT domain-containing protein</fullName>
    </recommendedName>
</protein>
<feature type="transmembrane region" description="Helical" evidence="1">
    <location>
        <begin position="16"/>
        <end position="37"/>
    </location>
</feature>
<keyword evidence="3" id="KW-0496">Mitochondrion</keyword>
<feature type="domain" description="MHYT" evidence="2">
    <location>
        <begin position="12"/>
        <end position="251"/>
    </location>
</feature>
<evidence type="ECO:0000259" key="2">
    <source>
        <dbReference type="PROSITE" id="PS50924"/>
    </source>
</evidence>
<feature type="transmembrane region" description="Helical" evidence="1">
    <location>
        <begin position="267"/>
        <end position="286"/>
    </location>
</feature>
<dbReference type="PANTHER" id="PTHR35152:SF1">
    <property type="entry name" value="DOMAIN SIGNALLING PROTEIN, PUTATIVE (AFU_ORTHOLOGUE AFUA_5G11310)-RELATED"/>
    <property type="match status" value="1"/>
</dbReference>
<organism evidence="3 4">
    <name type="scientific">Plasmodiophora brassicae</name>
    <name type="common">Clubroot disease agent</name>
    <dbReference type="NCBI Taxonomy" id="37360"/>
    <lineage>
        <taxon>Eukaryota</taxon>
        <taxon>Sar</taxon>
        <taxon>Rhizaria</taxon>
        <taxon>Endomyxa</taxon>
        <taxon>Phytomyxea</taxon>
        <taxon>Plasmodiophorida</taxon>
        <taxon>Plasmodiophoridae</taxon>
        <taxon>Plasmodiophora</taxon>
    </lineage>
</organism>
<evidence type="ECO:0000256" key="1">
    <source>
        <dbReference type="SAM" id="Phobius"/>
    </source>
</evidence>
<feature type="transmembrane region" description="Helical" evidence="1">
    <location>
        <begin position="229"/>
        <end position="247"/>
    </location>
</feature>
<dbReference type="AlphaFoldDB" id="A0A3P3Y8C9"/>
<dbReference type="InterPro" id="IPR005330">
    <property type="entry name" value="MHYT_dom"/>
</dbReference>
<sequence length="337" mass="36514">MVHEGDVIVPRWSWEMVSLSFLVSLIGATTAIALNDLRRKSTTTGRSRALLAAVSFCIGGIAVFMMHFVGMGGIILISPDTGLPMPITYDVLLTLLSILVAVAGAWLGLFIVSKDPFWAEVVREKRVALMIEHTKYLTMTDASNVHKVRATVLFNSPWRILAGGLCIAIGVCSMHYCGMCAMRLNATMTVRPGIVVLSFVIALVAACAGSWLIFRVLTFNSTLLVRTSCSFVIALAVCGMHYTGMYGVEYRYTSYRVSTGPEFGTTLPQTVSVLAFLLCFGFDAWVRDQLLSQIALFSASTKTAPLTAMDAGPTKLEARAHHVDVTPPSTISDADRA</sequence>
<keyword evidence="1" id="KW-0812">Transmembrane</keyword>
<keyword evidence="1" id="KW-1133">Transmembrane helix</keyword>
<evidence type="ECO:0000313" key="4">
    <source>
        <dbReference type="Proteomes" id="UP000290189"/>
    </source>
</evidence>
<gene>
    <name evidence="3" type="ORF">PLBR_LOCUS3579</name>
</gene>
<reference evidence="3 4" key="1">
    <citation type="submission" date="2018-03" db="EMBL/GenBank/DDBJ databases">
        <authorList>
            <person name="Fogelqvist J."/>
        </authorList>
    </citation>
    <scope>NUCLEOTIDE SEQUENCE [LARGE SCALE GENOMIC DNA]</scope>
</reference>
<feature type="transmembrane region" description="Helical" evidence="1">
    <location>
        <begin position="49"/>
        <end position="77"/>
    </location>
</feature>
<feature type="transmembrane region" description="Helical" evidence="1">
    <location>
        <begin position="158"/>
        <end position="176"/>
    </location>
</feature>
<dbReference type="Proteomes" id="UP000290189">
    <property type="component" value="Unassembled WGS sequence"/>
</dbReference>
<proteinExistence type="predicted"/>
<geneLocation type="mitochondrion" evidence="3"/>
<evidence type="ECO:0000313" key="3">
    <source>
        <dbReference type="EMBL" id="SPQ96364.1"/>
    </source>
</evidence>
<name>A0A3P3Y8C9_PLABS</name>
<keyword evidence="1" id="KW-0472">Membrane</keyword>
<accession>A0A3P3Y8C9</accession>
<feature type="transmembrane region" description="Helical" evidence="1">
    <location>
        <begin position="196"/>
        <end position="217"/>
    </location>
</feature>
<dbReference type="EMBL" id="OVEO01000005">
    <property type="protein sequence ID" value="SPQ96364.1"/>
    <property type="molecule type" value="Genomic_DNA"/>
</dbReference>
<dbReference type="PROSITE" id="PS50924">
    <property type="entry name" value="MHYT"/>
    <property type="match status" value="1"/>
</dbReference>
<feature type="transmembrane region" description="Helical" evidence="1">
    <location>
        <begin position="89"/>
        <end position="112"/>
    </location>
</feature>
<dbReference type="PANTHER" id="PTHR35152">
    <property type="entry name" value="DOMAIN SIGNALLING PROTEIN, PUTATIVE (AFU_ORTHOLOGUE AFUA_5G11310)-RELATED"/>
    <property type="match status" value="1"/>
</dbReference>